<reference evidence="1 2" key="1">
    <citation type="journal article" date="2013" name="PLoS ONE">
        <title>Poles Apart: Arctic and Antarctic Octadecabacter strains Share High Genome Plasticity and a New Type of Xanthorhodopsin.</title>
        <authorList>
            <person name="Vollmers J."/>
            <person name="Voget S."/>
            <person name="Dietrich S."/>
            <person name="Gollnow K."/>
            <person name="Smits M."/>
            <person name="Meyer K."/>
            <person name="Brinkhoff T."/>
            <person name="Simon M."/>
            <person name="Daniel R."/>
        </authorList>
    </citation>
    <scope>NUCLEOTIDE SEQUENCE [LARGE SCALE GENOMIC DNA]</scope>
    <source>
        <strain evidence="1 2">307</strain>
    </source>
</reference>
<sequence>MTPTHSGLSAEVFEFIKSKFQQFNIETSVTFLMREPVSRLESQIKMNLRKAGTIDTTTASDMMAILKRQCGSPQDKVRSSYGTTVGRINSVFDERQVFIGFYETLFTQPEQERLAATFDLNLEKIDAKTKVNHTAKSFTYPKDFIEDLRSNYEDEYKFAYGEMGLDEAIWEQKLKNLYQ</sequence>
<evidence type="ECO:0008006" key="3">
    <source>
        <dbReference type="Google" id="ProtNLM"/>
    </source>
</evidence>
<dbReference type="InterPro" id="IPR027417">
    <property type="entry name" value="P-loop_NTPase"/>
</dbReference>
<dbReference type="RefSeq" id="WP_015501362.1">
    <property type="nucleotide sequence ID" value="NC_020911.1"/>
</dbReference>
<evidence type="ECO:0000313" key="2">
    <source>
        <dbReference type="Proteomes" id="UP000005307"/>
    </source>
</evidence>
<protein>
    <recommendedName>
        <fullName evidence="3">Sulfotransferase domain-containing protein</fullName>
    </recommendedName>
</protein>
<accession>M9RCD8</accession>
<keyword evidence="2" id="KW-1185">Reference proteome</keyword>
<dbReference type="AlphaFoldDB" id="M9RCD8"/>
<dbReference type="SUPFAM" id="SSF52540">
    <property type="entry name" value="P-loop containing nucleoside triphosphate hydrolases"/>
    <property type="match status" value="1"/>
</dbReference>
<name>M9RCD8_9RHOB</name>
<dbReference type="EMBL" id="CP003740">
    <property type="protein sequence ID" value="AGI69423.1"/>
    <property type="molecule type" value="Genomic_DNA"/>
</dbReference>
<evidence type="ECO:0000313" key="1">
    <source>
        <dbReference type="EMBL" id="AGI69423.1"/>
    </source>
</evidence>
<gene>
    <name evidence="1" type="ORF">OAN307_c39950</name>
</gene>
<dbReference type="HOGENOM" id="CLU_1502022_0_0_5"/>
<dbReference type="STRING" id="391626.OAN307_c39950"/>
<dbReference type="OrthoDB" id="981508at2"/>
<proteinExistence type="predicted"/>
<dbReference type="Gene3D" id="3.40.50.300">
    <property type="entry name" value="P-loop containing nucleotide triphosphate hydrolases"/>
    <property type="match status" value="1"/>
</dbReference>
<organism evidence="1 2">
    <name type="scientific">Octadecabacter antarcticus 307</name>
    <dbReference type="NCBI Taxonomy" id="391626"/>
    <lineage>
        <taxon>Bacteria</taxon>
        <taxon>Pseudomonadati</taxon>
        <taxon>Pseudomonadota</taxon>
        <taxon>Alphaproteobacteria</taxon>
        <taxon>Rhodobacterales</taxon>
        <taxon>Roseobacteraceae</taxon>
        <taxon>Octadecabacter</taxon>
    </lineage>
</organism>
<dbReference type="KEGG" id="oat:OAN307_c39950"/>
<dbReference type="Proteomes" id="UP000005307">
    <property type="component" value="Chromosome"/>
</dbReference>